<evidence type="ECO:0000313" key="2">
    <source>
        <dbReference type="EMBL" id="MBP1468483.1"/>
    </source>
</evidence>
<dbReference type="EMBL" id="SIJK02000071">
    <property type="protein sequence ID" value="MBP1468483.1"/>
    <property type="molecule type" value="Genomic_DNA"/>
</dbReference>
<evidence type="ECO:0008006" key="4">
    <source>
        <dbReference type="Google" id="ProtNLM"/>
    </source>
</evidence>
<name>A0ABS4DGA8_9CHLR</name>
<evidence type="ECO:0000313" key="3">
    <source>
        <dbReference type="Proteomes" id="UP001193081"/>
    </source>
</evidence>
<gene>
    <name evidence="2" type="ORF">EYB53_022410</name>
</gene>
<feature type="transmembrane region" description="Helical" evidence="1">
    <location>
        <begin position="7"/>
        <end position="23"/>
    </location>
</feature>
<dbReference type="RefSeq" id="WP_167857552.1">
    <property type="nucleotide sequence ID" value="NZ_SIJK02000071.1"/>
</dbReference>
<reference evidence="2 3" key="1">
    <citation type="submission" date="2021-03" db="EMBL/GenBank/DDBJ databases">
        <authorList>
            <person name="Grouzdev D.S."/>
        </authorList>
    </citation>
    <scope>NUCLEOTIDE SEQUENCE [LARGE SCALE GENOMIC DNA]</scope>
    <source>
        <strain evidence="2 3">M50-1</strain>
    </source>
</reference>
<protein>
    <recommendedName>
        <fullName evidence="4">Phosphatidate cytidylyltransferase</fullName>
    </recommendedName>
</protein>
<keyword evidence="3" id="KW-1185">Reference proteome</keyword>
<dbReference type="Proteomes" id="UP001193081">
    <property type="component" value="Unassembled WGS sequence"/>
</dbReference>
<keyword evidence="1" id="KW-0812">Transmembrane</keyword>
<accession>A0ABS4DGA8</accession>
<sequence>MNAKSRDLLSLVIVGFLIASLLFGWNTLLLGGLAIVALLILVVLELRARRRQFP</sequence>
<organism evidence="2 3">
    <name type="scientific">Candidatus Chloroploca mongolica</name>
    <dbReference type="NCBI Taxonomy" id="2528176"/>
    <lineage>
        <taxon>Bacteria</taxon>
        <taxon>Bacillati</taxon>
        <taxon>Chloroflexota</taxon>
        <taxon>Chloroflexia</taxon>
        <taxon>Chloroflexales</taxon>
        <taxon>Chloroflexineae</taxon>
        <taxon>Oscillochloridaceae</taxon>
        <taxon>Candidatus Chloroploca</taxon>
    </lineage>
</organism>
<keyword evidence="1" id="KW-0472">Membrane</keyword>
<evidence type="ECO:0000256" key="1">
    <source>
        <dbReference type="SAM" id="Phobius"/>
    </source>
</evidence>
<proteinExistence type="predicted"/>
<keyword evidence="1" id="KW-1133">Transmembrane helix</keyword>
<comment type="caution">
    <text evidence="2">The sequence shown here is derived from an EMBL/GenBank/DDBJ whole genome shotgun (WGS) entry which is preliminary data.</text>
</comment>